<feature type="compositionally biased region" description="Polar residues" evidence="1">
    <location>
        <begin position="39"/>
        <end position="51"/>
    </location>
</feature>
<sequence>MVASGGWVSVVTAATESEKEERHSRRGGVVVSVTAMTTMGHNTKSQNYPQPSSSRSAASATSRSAVNFLTDGDGDGGVVGGTVAMAAHQNRSSSTTKGNSDGHSLSSLAMEQHPLNVLLVAAVHGGLWWSIAAAERDGSIRWRLGGILGLGLHGVLWL</sequence>
<dbReference type="AlphaFoldDB" id="A0AAU9PIY5"/>
<proteinExistence type="predicted"/>
<organism evidence="2 3">
    <name type="scientific">Lactuca virosa</name>
    <dbReference type="NCBI Taxonomy" id="75947"/>
    <lineage>
        <taxon>Eukaryota</taxon>
        <taxon>Viridiplantae</taxon>
        <taxon>Streptophyta</taxon>
        <taxon>Embryophyta</taxon>
        <taxon>Tracheophyta</taxon>
        <taxon>Spermatophyta</taxon>
        <taxon>Magnoliopsida</taxon>
        <taxon>eudicotyledons</taxon>
        <taxon>Gunneridae</taxon>
        <taxon>Pentapetalae</taxon>
        <taxon>asterids</taxon>
        <taxon>campanulids</taxon>
        <taxon>Asterales</taxon>
        <taxon>Asteraceae</taxon>
        <taxon>Cichorioideae</taxon>
        <taxon>Cichorieae</taxon>
        <taxon>Lactucinae</taxon>
        <taxon>Lactuca</taxon>
    </lineage>
</organism>
<comment type="caution">
    <text evidence="2">The sequence shown here is derived from an EMBL/GenBank/DDBJ whole genome shotgun (WGS) entry which is preliminary data.</text>
</comment>
<feature type="region of interest" description="Disordered" evidence="1">
    <location>
        <begin position="39"/>
        <end position="67"/>
    </location>
</feature>
<accession>A0AAU9PIY5</accession>
<feature type="compositionally biased region" description="Low complexity" evidence="1">
    <location>
        <begin position="52"/>
        <end position="65"/>
    </location>
</feature>
<gene>
    <name evidence="2" type="ORF">LVIROSA_LOCUS35727</name>
</gene>
<dbReference type="EMBL" id="CAKMRJ010005634">
    <property type="protein sequence ID" value="CAH1450293.1"/>
    <property type="molecule type" value="Genomic_DNA"/>
</dbReference>
<keyword evidence="3" id="KW-1185">Reference proteome</keyword>
<evidence type="ECO:0000313" key="3">
    <source>
        <dbReference type="Proteomes" id="UP001157418"/>
    </source>
</evidence>
<dbReference type="Proteomes" id="UP001157418">
    <property type="component" value="Unassembled WGS sequence"/>
</dbReference>
<evidence type="ECO:0000256" key="1">
    <source>
        <dbReference type="SAM" id="MobiDB-lite"/>
    </source>
</evidence>
<protein>
    <submittedName>
        <fullName evidence="2">Uncharacterized protein</fullName>
    </submittedName>
</protein>
<name>A0AAU9PIY5_9ASTR</name>
<evidence type="ECO:0000313" key="2">
    <source>
        <dbReference type="EMBL" id="CAH1450293.1"/>
    </source>
</evidence>
<reference evidence="2 3" key="1">
    <citation type="submission" date="2022-01" db="EMBL/GenBank/DDBJ databases">
        <authorList>
            <person name="Xiong W."/>
            <person name="Schranz E."/>
        </authorList>
    </citation>
    <scope>NUCLEOTIDE SEQUENCE [LARGE SCALE GENOMIC DNA]</scope>
</reference>